<evidence type="ECO:0008006" key="2">
    <source>
        <dbReference type="Google" id="ProtNLM"/>
    </source>
</evidence>
<dbReference type="SUPFAM" id="SSF54593">
    <property type="entry name" value="Glyoxalase/Bleomycin resistance protein/Dihydroxybiphenyl dioxygenase"/>
    <property type="match status" value="1"/>
</dbReference>
<dbReference type="Gene3D" id="3.10.180.10">
    <property type="entry name" value="2,3-Dihydroxybiphenyl 1,2-Dioxygenase, domain 1"/>
    <property type="match status" value="1"/>
</dbReference>
<name>A0A382XEG3_9ZZZZ</name>
<accession>A0A382XEG3</accession>
<dbReference type="InterPro" id="IPR029068">
    <property type="entry name" value="Glyas_Bleomycin-R_OHBP_Dase"/>
</dbReference>
<dbReference type="AlphaFoldDB" id="A0A382XEG3"/>
<evidence type="ECO:0000313" key="1">
    <source>
        <dbReference type="EMBL" id="SVD68985.1"/>
    </source>
</evidence>
<gene>
    <name evidence="1" type="ORF">METZ01_LOCUS421839</name>
</gene>
<protein>
    <recommendedName>
        <fullName evidence="2">VOC domain-containing protein</fullName>
    </recommendedName>
</protein>
<reference evidence="1" key="1">
    <citation type="submission" date="2018-05" db="EMBL/GenBank/DDBJ databases">
        <authorList>
            <person name="Lanie J.A."/>
            <person name="Ng W.-L."/>
            <person name="Kazmierczak K.M."/>
            <person name="Andrzejewski T.M."/>
            <person name="Davidsen T.M."/>
            <person name="Wayne K.J."/>
            <person name="Tettelin H."/>
            <person name="Glass J.I."/>
            <person name="Rusch D."/>
            <person name="Podicherti R."/>
            <person name="Tsui H.-C.T."/>
            <person name="Winkler M.E."/>
        </authorList>
    </citation>
    <scope>NUCLEOTIDE SEQUENCE</scope>
</reference>
<organism evidence="1">
    <name type="scientific">marine metagenome</name>
    <dbReference type="NCBI Taxonomy" id="408172"/>
    <lineage>
        <taxon>unclassified sequences</taxon>
        <taxon>metagenomes</taxon>
        <taxon>ecological metagenomes</taxon>
    </lineage>
</organism>
<dbReference type="EMBL" id="UINC01166822">
    <property type="protein sequence ID" value="SVD68985.1"/>
    <property type="molecule type" value="Genomic_DNA"/>
</dbReference>
<sequence length="55" mass="6271">DIQDSIQDLVSQGYHPLWEEPRIGAGGKWVNFLRPKETHGVLLELNQDRETEAPS</sequence>
<feature type="non-terminal residue" evidence="1">
    <location>
        <position position="1"/>
    </location>
</feature>
<proteinExistence type="predicted"/>